<dbReference type="InterPro" id="IPR029058">
    <property type="entry name" value="AB_hydrolase_fold"/>
</dbReference>
<evidence type="ECO:0000313" key="5">
    <source>
        <dbReference type="Proteomes" id="UP001595816"/>
    </source>
</evidence>
<keyword evidence="2" id="KW-0732">Signal</keyword>
<evidence type="ECO:0000259" key="3">
    <source>
        <dbReference type="Pfam" id="PF00326"/>
    </source>
</evidence>
<dbReference type="InterPro" id="IPR053145">
    <property type="entry name" value="AB_hydrolase_Est10"/>
</dbReference>
<accession>A0ABV8LZY8</accession>
<dbReference type="GO" id="GO:0016787">
    <property type="term" value="F:hydrolase activity"/>
    <property type="evidence" value="ECO:0007669"/>
    <property type="project" value="UniProtKB-KW"/>
</dbReference>
<feature type="chain" id="PRO_5046988893" evidence="2">
    <location>
        <begin position="24"/>
        <end position="483"/>
    </location>
</feature>
<dbReference type="EMBL" id="JBHSAY010000033">
    <property type="protein sequence ID" value="MFC4136635.1"/>
    <property type="molecule type" value="Genomic_DNA"/>
</dbReference>
<gene>
    <name evidence="4" type="ORF">ACFOZ4_39020</name>
</gene>
<keyword evidence="1" id="KW-0812">Transmembrane</keyword>
<keyword evidence="1" id="KW-0472">Membrane</keyword>
<keyword evidence="1" id="KW-1133">Transmembrane helix</keyword>
<name>A0ABV8LZY8_9ACTN</name>
<keyword evidence="4" id="KW-0378">Hydrolase</keyword>
<feature type="transmembrane region" description="Helical" evidence="1">
    <location>
        <begin position="463"/>
        <end position="482"/>
    </location>
</feature>
<sequence length="483" mass="49447">MRKPLIALAAVVAALLPGVGAYAGPSGDIPPYSAPAGLTATEVAFTNGDTILHGSVVRLAADKAGADPTVKRPGIVLVHGSGNAVRPQLAQEAEVFARAGIVTLIYDKRSDYNRSHRDYGDLADDALAGVALLRGLPDVDPGKVGLWGLSEGGWVAPLAASRSSDVAFLITIGGSGLSPARTQAWNLNNRLAGNGVAEGTARDLVATGMGLAVALDQFPEAKHDPVEVLHEIRQPVLAIWGERDLLVPPAESAEIFRRELIASPSVSVRILPGSSHAARVTTDGFDRVGGPTVGGFVMGELSPGYATLMTSWIAAGFPAATSSGATSSGTAFPATSDALPTQRTRSSAIEPVGVLGFGLFALLLVVLLSWPVTAVVRRLRGRRGRPAAALPARLLVLAGLAATLLGTAYAIYVVASGGTSVHAAFLGQPLVWLLARVCLAIALTCGVLVALAFRSAPSVRLGAVLAGGVLLIPYALGLGLLLP</sequence>
<organism evidence="4 5">
    <name type="scientific">Hamadaea flava</name>
    <dbReference type="NCBI Taxonomy" id="1742688"/>
    <lineage>
        <taxon>Bacteria</taxon>
        <taxon>Bacillati</taxon>
        <taxon>Actinomycetota</taxon>
        <taxon>Actinomycetes</taxon>
        <taxon>Micromonosporales</taxon>
        <taxon>Micromonosporaceae</taxon>
        <taxon>Hamadaea</taxon>
    </lineage>
</organism>
<dbReference type="Proteomes" id="UP001595816">
    <property type="component" value="Unassembled WGS sequence"/>
</dbReference>
<evidence type="ECO:0000313" key="4">
    <source>
        <dbReference type="EMBL" id="MFC4136635.1"/>
    </source>
</evidence>
<dbReference type="SUPFAM" id="SSF53474">
    <property type="entry name" value="alpha/beta-Hydrolases"/>
    <property type="match status" value="1"/>
</dbReference>
<evidence type="ECO:0000256" key="2">
    <source>
        <dbReference type="SAM" id="SignalP"/>
    </source>
</evidence>
<feature type="transmembrane region" description="Helical" evidence="1">
    <location>
        <begin position="352"/>
        <end position="373"/>
    </location>
</feature>
<evidence type="ECO:0000256" key="1">
    <source>
        <dbReference type="SAM" id="Phobius"/>
    </source>
</evidence>
<proteinExistence type="predicted"/>
<dbReference type="RefSeq" id="WP_253760382.1">
    <property type="nucleotide sequence ID" value="NZ_JAMZDZ010000001.1"/>
</dbReference>
<feature type="signal peptide" evidence="2">
    <location>
        <begin position="1"/>
        <end position="23"/>
    </location>
</feature>
<dbReference type="PANTHER" id="PTHR43265">
    <property type="entry name" value="ESTERASE ESTD"/>
    <property type="match status" value="1"/>
</dbReference>
<dbReference type="PANTHER" id="PTHR43265:SF1">
    <property type="entry name" value="ESTERASE ESTD"/>
    <property type="match status" value="1"/>
</dbReference>
<dbReference type="EC" id="3.4.-.-" evidence="4"/>
<feature type="transmembrane region" description="Helical" evidence="1">
    <location>
        <begin position="394"/>
        <end position="415"/>
    </location>
</feature>
<reference evidence="5" key="1">
    <citation type="journal article" date="2019" name="Int. J. Syst. Evol. Microbiol.">
        <title>The Global Catalogue of Microorganisms (GCM) 10K type strain sequencing project: providing services to taxonomists for standard genome sequencing and annotation.</title>
        <authorList>
            <consortium name="The Broad Institute Genomics Platform"/>
            <consortium name="The Broad Institute Genome Sequencing Center for Infectious Disease"/>
            <person name="Wu L."/>
            <person name="Ma J."/>
        </authorList>
    </citation>
    <scope>NUCLEOTIDE SEQUENCE [LARGE SCALE GENOMIC DNA]</scope>
    <source>
        <strain evidence="5">CGMCC 4.7289</strain>
    </source>
</reference>
<comment type="caution">
    <text evidence="4">The sequence shown here is derived from an EMBL/GenBank/DDBJ whole genome shotgun (WGS) entry which is preliminary data.</text>
</comment>
<feature type="transmembrane region" description="Helical" evidence="1">
    <location>
        <begin position="430"/>
        <end position="451"/>
    </location>
</feature>
<dbReference type="InterPro" id="IPR001375">
    <property type="entry name" value="Peptidase_S9_cat"/>
</dbReference>
<keyword evidence="5" id="KW-1185">Reference proteome</keyword>
<feature type="domain" description="Peptidase S9 prolyl oligopeptidase catalytic" evidence="3">
    <location>
        <begin position="91"/>
        <end position="280"/>
    </location>
</feature>
<dbReference type="Pfam" id="PF00326">
    <property type="entry name" value="Peptidase_S9"/>
    <property type="match status" value="1"/>
</dbReference>
<dbReference type="Gene3D" id="3.40.50.1820">
    <property type="entry name" value="alpha/beta hydrolase"/>
    <property type="match status" value="1"/>
</dbReference>
<protein>
    <submittedName>
        <fullName evidence="4">Alpha/beta hydrolase family protein</fullName>
        <ecNumber evidence="4">3.4.-.-</ecNumber>
    </submittedName>
</protein>